<dbReference type="SUPFAM" id="SSF52833">
    <property type="entry name" value="Thioredoxin-like"/>
    <property type="match status" value="1"/>
</dbReference>
<dbReference type="Gene3D" id="3.40.30.10">
    <property type="entry name" value="Glutaredoxin"/>
    <property type="match status" value="1"/>
</dbReference>
<gene>
    <name evidence="2" type="ORF">C7999DRAFT_27800</name>
</gene>
<sequence length="332" mass="34716">MTSPEAAVASKDGADSGTNPTSEAPPTAANQDAAAVTGDDGVNPLDFEGSVHTSDDLPTLETIRKIDHYTVLDKDGKSHTFRSLYTGRHTARRVLIIFIRHFFCGNCQQYLRTVSESITPQSLLSLPSAGGGGGKGAGRGVGTAFICVVGCGDPALIDMYADATGCPYPIYADPTRRLYAELGMIRTLALGPRRPDYMRVGLAKSILVSIAQGLGQVGKGLAHKGGDAKQVGGEFLFEPVVEGGAGGVPETPIGIGPPPAWDKTKVEAGTRSETSLDGKGEPDSDGVDKVVTWCHRMRNTRDHAEIPTLMKVLGLEGGERAAGVVKTSGSGR</sequence>
<dbReference type="InterPro" id="IPR032801">
    <property type="entry name" value="PXL2A/B/C"/>
</dbReference>
<dbReference type="Pfam" id="PF13911">
    <property type="entry name" value="AhpC-TSA_2"/>
    <property type="match status" value="1"/>
</dbReference>
<accession>A0AAN7D3R2</accession>
<feature type="region of interest" description="Disordered" evidence="1">
    <location>
        <begin position="1"/>
        <end position="54"/>
    </location>
</feature>
<feature type="compositionally biased region" description="Basic and acidic residues" evidence="1">
    <location>
        <begin position="262"/>
        <end position="286"/>
    </location>
</feature>
<name>A0AAN7D3R2_9PEZI</name>
<organism evidence="2 3">
    <name type="scientific">Corynascus novoguineensis</name>
    <dbReference type="NCBI Taxonomy" id="1126955"/>
    <lineage>
        <taxon>Eukaryota</taxon>
        <taxon>Fungi</taxon>
        <taxon>Dikarya</taxon>
        <taxon>Ascomycota</taxon>
        <taxon>Pezizomycotina</taxon>
        <taxon>Sordariomycetes</taxon>
        <taxon>Sordariomycetidae</taxon>
        <taxon>Sordariales</taxon>
        <taxon>Chaetomiaceae</taxon>
        <taxon>Corynascus</taxon>
    </lineage>
</organism>
<evidence type="ECO:0000256" key="1">
    <source>
        <dbReference type="SAM" id="MobiDB-lite"/>
    </source>
</evidence>
<dbReference type="CDD" id="cd02970">
    <property type="entry name" value="PRX_like2"/>
    <property type="match status" value="1"/>
</dbReference>
<comment type="caution">
    <text evidence="2">The sequence shown here is derived from an EMBL/GenBank/DDBJ whole genome shotgun (WGS) entry which is preliminary data.</text>
</comment>
<protein>
    <submittedName>
        <fullName evidence="2">Uncharacterized protein</fullName>
    </submittedName>
</protein>
<dbReference type="AlphaFoldDB" id="A0AAN7D3R2"/>
<dbReference type="PANTHER" id="PTHR28630">
    <property type="match status" value="1"/>
</dbReference>
<dbReference type="EMBL" id="MU857604">
    <property type="protein sequence ID" value="KAK4251723.1"/>
    <property type="molecule type" value="Genomic_DNA"/>
</dbReference>
<feature type="compositionally biased region" description="Low complexity" evidence="1">
    <location>
        <begin position="24"/>
        <end position="35"/>
    </location>
</feature>
<evidence type="ECO:0000313" key="2">
    <source>
        <dbReference type="EMBL" id="KAK4251723.1"/>
    </source>
</evidence>
<evidence type="ECO:0000313" key="3">
    <source>
        <dbReference type="Proteomes" id="UP001303647"/>
    </source>
</evidence>
<reference evidence="2" key="1">
    <citation type="journal article" date="2023" name="Mol. Phylogenet. Evol.">
        <title>Genome-scale phylogeny and comparative genomics of the fungal order Sordariales.</title>
        <authorList>
            <person name="Hensen N."/>
            <person name="Bonometti L."/>
            <person name="Westerberg I."/>
            <person name="Brannstrom I.O."/>
            <person name="Guillou S."/>
            <person name="Cros-Aarteil S."/>
            <person name="Calhoun S."/>
            <person name="Haridas S."/>
            <person name="Kuo A."/>
            <person name="Mondo S."/>
            <person name="Pangilinan J."/>
            <person name="Riley R."/>
            <person name="LaButti K."/>
            <person name="Andreopoulos B."/>
            <person name="Lipzen A."/>
            <person name="Chen C."/>
            <person name="Yan M."/>
            <person name="Daum C."/>
            <person name="Ng V."/>
            <person name="Clum A."/>
            <person name="Steindorff A."/>
            <person name="Ohm R.A."/>
            <person name="Martin F."/>
            <person name="Silar P."/>
            <person name="Natvig D.O."/>
            <person name="Lalanne C."/>
            <person name="Gautier V."/>
            <person name="Ament-Velasquez S.L."/>
            <person name="Kruys A."/>
            <person name="Hutchinson M.I."/>
            <person name="Powell A.J."/>
            <person name="Barry K."/>
            <person name="Miller A.N."/>
            <person name="Grigoriev I.V."/>
            <person name="Debuchy R."/>
            <person name="Gladieux P."/>
            <person name="Hiltunen Thoren M."/>
            <person name="Johannesson H."/>
        </authorList>
    </citation>
    <scope>NUCLEOTIDE SEQUENCE</scope>
    <source>
        <strain evidence="2">CBS 359.72</strain>
    </source>
</reference>
<dbReference type="Proteomes" id="UP001303647">
    <property type="component" value="Unassembled WGS sequence"/>
</dbReference>
<feature type="region of interest" description="Disordered" evidence="1">
    <location>
        <begin position="248"/>
        <end position="286"/>
    </location>
</feature>
<reference evidence="2" key="2">
    <citation type="submission" date="2023-05" db="EMBL/GenBank/DDBJ databases">
        <authorList>
            <consortium name="Lawrence Berkeley National Laboratory"/>
            <person name="Steindorff A."/>
            <person name="Hensen N."/>
            <person name="Bonometti L."/>
            <person name="Westerberg I."/>
            <person name="Brannstrom I.O."/>
            <person name="Guillou S."/>
            <person name="Cros-Aarteil S."/>
            <person name="Calhoun S."/>
            <person name="Haridas S."/>
            <person name="Kuo A."/>
            <person name="Mondo S."/>
            <person name="Pangilinan J."/>
            <person name="Riley R."/>
            <person name="Labutti K."/>
            <person name="Andreopoulos B."/>
            <person name="Lipzen A."/>
            <person name="Chen C."/>
            <person name="Yanf M."/>
            <person name="Daum C."/>
            <person name="Ng V."/>
            <person name="Clum A."/>
            <person name="Ohm R."/>
            <person name="Martin F."/>
            <person name="Silar P."/>
            <person name="Natvig D."/>
            <person name="Lalanne C."/>
            <person name="Gautier V."/>
            <person name="Ament-Velasquez S.L."/>
            <person name="Kruys A."/>
            <person name="Hutchinson M.I."/>
            <person name="Powell A.J."/>
            <person name="Barry K."/>
            <person name="Miller A.N."/>
            <person name="Grigoriev I.V."/>
            <person name="Debuchy R."/>
            <person name="Gladieux P."/>
            <person name="Thoren M.H."/>
            <person name="Johannesson H."/>
        </authorList>
    </citation>
    <scope>NUCLEOTIDE SEQUENCE</scope>
    <source>
        <strain evidence="2">CBS 359.72</strain>
    </source>
</reference>
<keyword evidence="3" id="KW-1185">Reference proteome</keyword>
<proteinExistence type="predicted"/>
<dbReference type="PANTHER" id="PTHR28630:SF3">
    <property type="entry name" value="PEROXIREDOXIN-LIKE 2C"/>
    <property type="match status" value="1"/>
</dbReference>
<dbReference type="InterPro" id="IPR036249">
    <property type="entry name" value="Thioredoxin-like_sf"/>
</dbReference>
<dbReference type="FunFam" id="3.40.30.10:FF:000404">
    <property type="entry name" value="WGS project CABT00000000 data, contig 2.14"/>
    <property type="match status" value="1"/>
</dbReference>